<evidence type="ECO:0000256" key="5">
    <source>
        <dbReference type="ARBA" id="ARBA00022692"/>
    </source>
</evidence>
<name>A0A1W9HUY2_9HYPH</name>
<keyword evidence="7 9" id="KW-1133">Transmembrane helix</keyword>
<dbReference type="InterPro" id="IPR002898">
    <property type="entry name" value="MotA_ExbB_proton_chnl"/>
</dbReference>
<dbReference type="GO" id="GO:0005886">
    <property type="term" value="C:plasma membrane"/>
    <property type="evidence" value="ECO:0007669"/>
    <property type="project" value="UniProtKB-SubCell"/>
</dbReference>
<dbReference type="Pfam" id="PF01618">
    <property type="entry name" value="MotA_ExbB"/>
    <property type="match status" value="1"/>
</dbReference>
<keyword evidence="6" id="KW-0283">Flagellar rotation</keyword>
<evidence type="ECO:0000256" key="7">
    <source>
        <dbReference type="ARBA" id="ARBA00022989"/>
    </source>
</evidence>
<dbReference type="GO" id="GO:0071978">
    <property type="term" value="P:bacterial-type flagellum-dependent swarming motility"/>
    <property type="evidence" value="ECO:0007669"/>
    <property type="project" value="InterPro"/>
</dbReference>
<evidence type="ECO:0000256" key="4">
    <source>
        <dbReference type="ARBA" id="ARBA00022475"/>
    </source>
</evidence>
<dbReference type="PROSITE" id="PS01307">
    <property type="entry name" value="MOTA"/>
    <property type="match status" value="1"/>
</dbReference>
<evidence type="ECO:0000259" key="10">
    <source>
        <dbReference type="Pfam" id="PF01618"/>
    </source>
</evidence>
<feature type="domain" description="MotA/TolQ/ExbB proton channel" evidence="10">
    <location>
        <begin position="102"/>
        <end position="212"/>
    </location>
</feature>
<keyword evidence="5 9" id="KW-0812">Transmembrane</keyword>
<reference evidence="11 12" key="1">
    <citation type="journal article" date="2017" name="Water Res.">
        <title>Comammox in drinking water systems.</title>
        <authorList>
            <person name="Wang Y."/>
            <person name="Ma L."/>
            <person name="Mao Y."/>
            <person name="Jiang X."/>
            <person name="Xia Y."/>
            <person name="Yu K."/>
            <person name="Li B."/>
            <person name="Zhang T."/>
        </authorList>
    </citation>
    <scope>NUCLEOTIDE SEQUENCE [LARGE SCALE GENOMIC DNA]</scope>
    <source>
        <strain evidence="11">SG_bin8</strain>
    </source>
</reference>
<dbReference type="InterPro" id="IPR047055">
    <property type="entry name" value="MotA-like"/>
</dbReference>
<evidence type="ECO:0000256" key="8">
    <source>
        <dbReference type="ARBA" id="ARBA00023136"/>
    </source>
</evidence>
<feature type="transmembrane region" description="Helical" evidence="9">
    <location>
        <begin position="5"/>
        <end position="22"/>
    </location>
</feature>
<comment type="similarity">
    <text evidence="2">Belongs to the MotA family.</text>
</comment>
<evidence type="ECO:0000256" key="2">
    <source>
        <dbReference type="ARBA" id="ARBA00008038"/>
    </source>
</evidence>
<dbReference type="InterPro" id="IPR000540">
    <property type="entry name" value="Flag_MotA_CS"/>
</dbReference>
<feature type="transmembrane region" description="Helical" evidence="9">
    <location>
        <begin position="148"/>
        <end position="170"/>
    </location>
</feature>
<protein>
    <submittedName>
        <fullName evidence="11">Flagellar motor protein PomA</fullName>
    </submittedName>
</protein>
<evidence type="ECO:0000313" key="11">
    <source>
        <dbReference type="EMBL" id="OQW51228.1"/>
    </source>
</evidence>
<comment type="subcellular location">
    <subcellularLocation>
        <location evidence="1">Cell membrane</location>
        <topology evidence="1">Multi-pass membrane protein</topology>
    </subcellularLocation>
</comment>
<dbReference type="GO" id="GO:0006935">
    <property type="term" value="P:chemotaxis"/>
    <property type="evidence" value="ECO:0007669"/>
    <property type="project" value="InterPro"/>
</dbReference>
<sequence length="257" mass="28040">MKVDLGSVLGFVAAITVLYILMTHDGDISAFWSEHAALVIGGGVISATLVRFPMKTTFTGLISGMKMAIAHQTADPRELIEQITELADVVRKKGPIALETVEVDNEFLAKGVRMIADGYDSAFIRETLERERDLHATRMEDGGKVYKAIGDCAPAFGMVGTIIGMVQMFAHMSDPSKLGPSMAVALLATLYGAVIANFVCMPVAEKLEMKLHHDEIVETLVIDGVLQIRENKSPALIREMLLAYLPHKHREAFEEAA</sequence>
<dbReference type="RefSeq" id="WP_376801538.1">
    <property type="nucleotide sequence ID" value="NZ_DBNB01000022.1"/>
</dbReference>
<keyword evidence="11" id="KW-0282">Flagellum</keyword>
<feature type="transmembrane region" description="Helical" evidence="9">
    <location>
        <begin position="182"/>
        <end position="204"/>
    </location>
</feature>
<evidence type="ECO:0000256" key="9">
    <source>
        <dbReference type="SAM" id="Phobius"/>
    </source>
</evidence>
<keyword evidence="8 9" id="KW-0472">Membrane</keyword>
<dbReference type="STRING" id="1827387.A4S15_12420"/>
<keyword evidence="11" id="KW-0969">Cilium</keyword>
<dbReference type="AlphaFoldDB" id="A0A1W9HUY2"/>
<evidence type="ECO:0000256" key="3">
    <source>
        <dbReference type="ARBA" id="ARBA00022448"/>
    </source>
</evidence>
<organism evidence="11 12">
    <name type="scientific">Candidatus Raskinella chloraquaticus</name>
    <dbReference type="NCBI Taxonomy" id="1951219"/>
    <lineage>
        <taxon>Bacteria</taxon>
        <taxon>Pseudomonadati</taxon>
        <taxon>Pseudomonadota</taxon>
        <taxon>Alphaproteobacteria</taxon>
        <taxon>Hyphomicrobiales</taxon>
        <taxon>Phreatobacteraceae</taxon>
        <taxon>Candidatus Raskinella</taxon>
    </lineage>
</organism>
<gene>
    <name evidence="11" type="ORF">A4S15_12420</name>
</gene>
<keyword evidence="4" id="KW-1003">Cell membrane</keyword>
<accession>A0A1W9HUY2</accession>
<dbReference type="PANTHER" id="PTHR30433">
    <property type="entry name" value="CHEMOTAXIS PROTEIN MOTA"/>
    <property type="match status" value="1"/>
</dbReference>
<proteinExistence type="inferred from homology"/>
<dbReference type="Proteomes" id="UP000192872">
    <property type="component" value="Unassembled WGS sequence"/>
</dbReference>
<evidence type="ECO:0000256" key="6">
    <source>
        <dbReference type="ARBA" id="ARBA00022779"/>
    </source>
</evidence>
<dbReference type="EMBL" id="LWDL01000021">
    <property type="protein sequence ID" value="OQW51228.1"/>
    <property type="molecule type" value="Genomic_DNA"/>
</dbReference>
<keyword evidence="3" id="KW-0813">Transport</keyword>
<dbReference type="PANTHER" id="PTHR30433:SF2">
    <property type="entry name" value="MOTILITY PROTEIN A"/>
    <property type="match status" value="1"/>
</dbReference>
<comment type="caution">
    <text evidence="11">The sequence shown here is derived from an EMBL/GenBank/DDBJ whole genome shotgun (WGS) entry which is preliminary data.</text>
</comment>
<keyword evidence="11" id="KW-0966">Cell projection</keyword>
<evidence type="ECO:0000313" key="12">
    <source>
        <dbReference type="Proteomes" id="UP000192872"/>
    </source>
</evidence>
<evidence type="ECO:0000256" key="1">
    <source>
        <dbReference type="ARBA" id="ARBA00004651"/>
    </source>
</evidence>
<feature type="transmembrane region" description="Helical" evidence="9">
    <location>
        <begin position="28"/>
        <end position="50"/>
    </location>
</feature>